<dbReference type="Proteomes" id="UP000027661">
    <property type="component" value="Unassembled WGS sequence"/>
</dbReference>
<proteinExistence type="predicted"/>
<organism evidence="1 2">
    <name type="scientific">Phocaeicola vulgatus str. 3975 RP4</name>
    <dbReference type="NCBI Taxonomy" id="1339352"/>
    <lineage>
        <taxon>Bacteria</taxon>
        <taxon>Pseudomonadati</taxon>
        <taxon>Bacteroidota</taxon>
        <taxon>Bacteroidia</taxon>
        <taxon>Bacteroidales</taxon>
        <taxon>Bacteroidaceae</taxon>
        <taxon>Phocaeicola</taxon>
    </lineage>
</organism>
<evidence type="ECO:0000313" key="1">
    <source>
        <dbReference type="EMBL" id="KDS44210.1"/>
    </source>
</evidence>
<protein>
    <submittedName>
        <fullName evidence="1">Putative chitin deacetylase</fullName>
    </submittedName>
</protein>
<comment type="caution">
    <text evidence="1">The sequence shown here is derived from an EMBL/GenBank/DDBJ whole genome shotgun (WGS) entry which is preliminary data.</text>
</comment>
<dbReference type="PATRIC" id="fig|1339352.3.peg.4063"/>
<sequence>MMLFKILKYCGNKVKAMENEIWVGTFREVVAYTKEREKNRLNVLENGYDITPHLI</sequence>
<dbReference type="AlphaFoldDB" id="A0A069S2F5"/>
<dbReference type="EMBL" id="JNHM01000165">
    <property type="protein sequence ID" value="KDS44210.1"/>
    <property type="molecule type" value="Genomic_DNA"/>
</dbReference>
<reference evidence="1 2" key="1">
    <citation type="submission" date="2014-04" db="EMBL/GenBank/DDBJ databases">
        <authorList>
            <person name="Sears C."/>
            <person name="Carroll K."/>
            <person name="Sack B.R."/>
            <person name="Qadri F."/>
            <person name="Myers L.L."/>
            <person name="Chung G.-T."/>
            <person name="Escheverria P."/>
            <person name="Fraser C.M."/>
            <person name="Sadzewicz L."/>
            <person name="Shefchek K.A."/>
            <person name="Tallon L."/>
            <person name="Das S.P."/>
            <person name="Daugherty S."/>
            <person name="Mongodin E.F."/>
        </authorList>
    </citation>
    <scope>NUCLEOTIDE SEQUENCE [LARGE SCALE GENOMIC DNA]</scope>
    <source>
        <strain evidence="1 2">3975 RP4</strain>
    </source>
</reference>
<accession>A0A069S2F5</accession>
<gene>
    <name evidence="1" type="ORF">M099_4336</name>
</gene>
<name>A0A069S2F5_PHOVU</name>
<evidence type="ECO:0000313" key="2">
    <source>
        <dbReference type="Proteomes" id="UP000027661"/>
    </source>
</evidence>